<evidence type="ECO:0000256" key="3">
    <source>
        <dbReference type="ARBA" id="ARBA00009466"/>
    </source>
</evidence>
<feature type="signal peptide" evidence="9">
    <location>
        <begin position="1"/>
        <end position="23"/>
    </location>
</feature>
<comment type="similarity">
    <text evidence="3">Belongs to the exportin family.</text>
</comment>
<evidence type="ECO:0000256" key="4">
    <source>
        <dbReference type="ARBA" id="ARBA00022448"/>
    </source>
</evidence>
<organism evidence="10">
    <name type="scientific">Fagus sylvatica</name>
    <name type="common">Beechnut</name>
    <dbReference type="NCBI Taxonomy" id="28930"/>
    <lineage>
        <taxon>Eukaryota</taxon>
        <taxon>Viridiplantae</taxon>
        <taxon>Streptophyta</taxon>
        <taxon>Embryophyta</taxon>
        <taxon>Tracheophyta</taxon>
        <taxon>Spermatophyta</taxon>
        <taxon>Magnoliopsida</taxon>
        <taxon>eudicotyledons</taxon>
        <taxon>Gunneridae</taxon>
        <taxon>Pentapetalae</taxon>
        <taxon>rosids</taxon>
        <taxon>fabids</taxon>
        <taxon>Fagales</taxon>
        <taxon>Fagaceae</taxon>
        <taxon>Fagus</taxon>
    </lineage>
</organism>
<dbReference type="GO" id="GO:0006611">
    <property type="term" value="P:protein export from nucleus"/>
    <property type="evidence" value="ECO:0007669"/>
    <property type="project" value="TreeGrafter"/>
</dbReference>
<reference evidence="10" key="1">
    <citation type="submission" date="2018-02" db="EMBL/GenBank/DDBJ databases">
        <authorList>
            <person name="Cohen D.B."/>
            <person name="Kent A.D."/>
        </authorList>
    </citation>
    <scope>NUCLEOTIDE SEQUENCE</scope>
</reference>
<evidence type="ECO:0000256" key="6">
    <source>
        <dbReference type="ARBA" id="ARBA00022927"/>
    </source>
</evidence>
<dbReference type="InterPro" id="IPR011989">
    <property type="entry name" value="ARM-like"/>
</dbReference>
<dbReference type="PANTHER" id="PTHR12596:SF1">
    <property type="entry name" value="EXPORTIN-4"/>
    <property type="match status" value="1"/>
</dbReference>
<evidence type="ECO:0000256" key="5">
    <source>
        <dbReference type="ARBA" id="ARBA00022490"/>
    </source>
</evidence>
<protein>
    <recommendedName>
        <fullName evidence="8">Exportin-4</fullName>
    </recommendedName>
</protein>
<evidence type="ECO:0000256" key="7">
    <source>
        <dbReference type="ARBA" id="ARBA00023242"/>
    </source>
</evidence>
<evidence type="ECO:0000313" key="10">
    <source>
        <dbReference type="EMBL" id="SPC77403.1"/>
    </source>
</evidence>
<gene>
    <name evidence="10" type="ORF">FSB_LOCUS5285</name>
</gene>
<dbReference type="InterPro" id="IPR044189">
    <property type="entry name" value="XPO4/7-like"/>
</dbReference>
<dbReference type="AlphaFoldDB" id="A0A2N9ERJ3"/>
<dbReference type="InterPro" id="IPR016024">
    <property type="entry name" value="ARM-type_fold"/>
</dbReference>
<dbReference type="EMBL" id="OIVN01000269">
    <property type="protein sequence ID" value="SPC77403.1"/>
    <property type="molecule type" value="Genomic_DNA"/>
</dbReference>
<keyword evidence="4" id="KW-0813">Transport</keyword>
<name>A0A2N9ERJ3_FAGSY</name>
<dbReference type="SUPFAM" id="SSF48371">
    <property type="entry name" value="ARM repeat"/>
    <property type="match status" value="1"/>
</dbReference>
<evidence type="ECO:0000256" key="8">
    <source>
        <dbReference type="ARBA" id="ARBA00040444"/>
    </source>
</evidence>
<keyword evidence="9" id="KW-0732">Signal</keyword>
<sequence length="270" mass="29969">MYKDLRALLQLLLSLCSKDLVDFSSDSIETQGTNISQVVYFGLHIITPLISLDLLKYPKLCHDYFALLSHLLEVYPETVAQLNSEAFTHVLGTLDFGLHHQGVVAIWPGGCILVCIPSCDAEIIDMCLRSLKALASYHYKETGSGKTGLGLHAAGLKDSGGNLREGILSQFLRALLQLLLFEDYSPDLVSSAADALLPLILCEQGLYQRLGNELIERQANPTLRSRLANALQSLISANQLSSTLDRINYQRFRKNLSNFLIEVRGFLRTM</sequence>
<comment type="subcellular location">
    <subcellularLocation>
        <location evidence="2">Cytoplasm</location>
    </subcellularLocation>
    <subcellularLocation>
        <location evidence="1">Nucleus</location>
    </subcellularLocation>
</comment>
<accession>A0A2N9ERJ3</accession>
<dbReference type="Gene3D" id="1.25.10.10">
    <property type="entry name" value="Leucine-rich Repeat Variant"/>
    <property type="match status" value="1"/>
</dbReference>
<proteinExistence type="inferred from homology"/>
<feature type="chain" id="PRO_5014653786" description="Exportin-4" evidence="9">
    <location>
        <begin position="24"/>
        <end position="270"/>
    </location>
</feature>
<dbReference type="GO" id="GO:0005643">
    <property type="term" value="C:nuclear pore"/>
    <property type="evidence" value="ECO:0007669"/>
    <property type="project" value="TreeGrafter"/>
</dbReference>
<evidence type="ECO:0000256" key="9">
    <source>
        <dbReference type="SAM" id="SignalP"/>
    </source>
</evidence>
<keyword evidence="5" id="KW-0963">Cytoplasm</keyword>
<keyword evidence="7" id="KW-0539">Nucleus</keyword>
<dbReference type="GO" id="GO:0005049">
    <property type="term" value="F:nuclear export signal receptor activity"/>
    <property type="evidence" value="ECO:0007669"/>
    <property type="project" value="InterPro"/>
</dbReference>
<keyword evidence="6" id="KW-0653">Protein transport</keyword>
<evidence type="ECO:0000256" key="2">
    <source>
        <dbReference type="ARBA" id="ARBA00004496"/>
    </source>
</evidence>
<dbReference type="GO" id="GO:0005737">
    <property type="term" value="C:cytoplasm"/>
    <property type="evidence" value="ECO:0007669"/>
    <property type="project" value="UniProtKB-SubCell"/>
</dbReference>
<evidence type="ECO:0000256" key="1">
    <source>
        <dbReference type="ARBA" id="ARBA00004123"/>
    </source>
</evidence>
<dbReference type="PANTHER" id="PTHR12596">
    <property type="entry name" value="EXPORTIN 4,7-RELATED"/>
    <property type="match status" value="1"/>
</dbReference>